<dbReference type="AlphaFoldDB" id="A0A151ME54"/>
<evidence type="ECO:0000256" key="1">
    <source>
        <dbReference type="SAM" id="MobiDB-lite"/>
    </source>
</evidence>
<proteinExistence type="predicted"/>
<keyword evidence="3" id="KW-1185">Reference proteome</keyword>
<evidence type="ECO:0000313" key="3">
    <source>
        <dbReference type="Proteomes" id="UP000050525"/>
    </source>
</evidence>
<feature type="region of interest" description="Disordered" evidence="1">
    <location>
        <begin position="85"/>
        <end position="121"/>
    </location>
</feature>
<sequence>MPHAARAEPPTAVKVNPHSGQELWCGERWGRKTEAGETPSLAASSEKGEALTLPPESKWVGQWRDPWDPKVRPVESNNIVKAQKEDGTIVKAQREGNDIEKAQREGNDTQGQRGQARRDQG</sequence>
<protein>
    <submittedName>
        <fullName evidence="2">Uncharacterized protein</fullName>
    </submittedName>
</protein>
<reference evidence="2 3" key="1">
    <citation type="journal article" date="2012" name="Genome Biol.">
        <title>Sequencing three crocodilian genomes to illuminate the evolution of archosaurs and amniotes.</title>
        <authorList>
            <person name="St John J.A."/>
            <person name="Braun E.L."/>
            <person name="Isberg S.R."/>
            <person name="Miles L.G."/>
            <person name="Chong A.Y."/>
            <person name="Gongora J."/>
            <person name="Dalzell P."/>
            <person name="Moran C."/>
            <person name="Bed'hom B."/>
            <person name="Abzhanov A."/>
            <person name="Burgess S.C."/>
            <person name="Cooksey A.M."/>
            <person name="Castoe T.A."/>
            <person name="Crawford N.G."/>
            <person name="Densmore L.D."/>
            <person name="Drew J.C."/>
            <person name="Edwards S.V."/>
            <person name="Faircloth B.C."/>
            <person name="Fujita M.K."/>
            <person name="Greenwold M.J."/>
            <person name="Hoffmann F.G."/>
            <person name="Howard J.M."/>
            <person name="Iguchi T."/>
            <person name="Janes D.E."/>
            <person name="Khan S.Y."/>
            <person name="Kohno S."/>
            <person name="de Koning A.J."/>
            <person name="Lance S.L."/>
            <person name="McCarthy F.M."/>
            <person name="McCormack J.E."/>
            <person name="Merchant M.E."/>
            <person name="Peterson D.G."/>
            <person name="Pollock D.D."/>
            <person name="Pourmand N."/>
            <person name="Raney B.J."/>
            <person name="Roessler K.A."/>
            <person name="Sanford J.R."/>
            <person name="Sawyer R.H."/>
            <person name="Schmidt C.J."/>
            <person name="Triplett E.W."/>
            <person name="Tuberville T.D."/>
            <person name="Venegas-Anaya M."/>
            <person name="Howard J.T."/>
            <person name="Jarvis E.D."/>
            <person name="Guillette L.J.Jr."/>
            <person name="Glenn T.C."/>
            <person name="Green R.E."/>
            <person name="Ray D.A."/>
        </authorList>
    </citation>
    <scope>NUCLEOTIDE SEQUENCE [LARGE SCALE GENOMIC DNA]</scope>
    <source>
        <strain evidence="2">KSC_2009_1</strain>
    </source>
</reference>
<dbReference type="EMBL" id="AKHW03006231">
    <property type="protein sequence ID" value="KYO22680.1"/>
    <property type="molecule type" value="Genomic_DNA"/>
</dbReference>
<feature type="compositionally biased region" description="Basic and acidic residues" evidence="1">
    <location>
        <begin position="85"/>
        <end position="107"/>
    </location>
</feature>
<gene>
    <name evidence="2" type="ORF">Y1Q_0003190</name>
</gene>
<accession>A0A151ME54</accession>
<comment type="caution">
    <text evidence="2">The sequence shown here is derived from an EMBL/GenBank/DDBJ whole genome shotgun (WGS) entry which is preliminary data.</text>
</comment>
<organism evidence="2 3">
    <name type="scientific">Alligator mississippiensis</name>
    <name type="common">American alligator</name>
    <dbReference type="NCBI Taxonomy" id="8496"/>
    <lineage>
        <taxon>Eukaryota</taxon>
        <taxon>Metazoa</taxon>
        <taxon>Chordata</taxon>
        <taxon>Craniata</taxon>
        <taxon>Vertebrata</taxon>
        <taxon>Euteleostomi</taxon>
        <taxon>Archelosauria</taxon>
        <taxon>Archosauria</taxon>
        <taxon>Crocodylia</taxon>
        <taxon>Alligatoridae</taxon>
        <taxon>Alligatorinae</taxon>
        <taxon>Alligator</taxon>
    </lineage>
</organism>
<evidence type="ECO:0000313" key="2">
    <source>
        <dbReference type="EMBL" id="KYO22680.1"/>
    </source>
</evidence>
<name>A0A151ME54_ALLMI</name>
<dbReference type="Proteomes" id="UP000050525">
    <property type="component" value="Unassembled WGS sequence"/>
</dbReference>
<feature type="region of interest" description="Disordered" evidence="1">
    <location>
        <begin position="1"/>
        <end position="72"/>
    </location>
</feature>